<protein>
    <recommendedName>
        <fullName evidence="2">Telomeric single stranded DNA binding POT1/Cdc13 domain-containing protein</fullName>
    </recommendedName>
</protein>
<feature type="compositionally biased region" description="Acidic residues" evidence="1">
    <location>
        <begin position="830"/>
        <end position="853"/>
    </location>
</feature>
<sequence>MAGETNGAIVLESTEHIPIAQLNPELSAPATRAIKAVVTLTWPYSSATGSVAFLLSEPDFRLRRARGQVRVRFSGSSAKAIAASGIASGDEVILCLDGVEWVPDNDTVATPGRGIEHELKFTERLLLQFKQEDSEEIKKIDLDHPAPEEPVTAPARVPTPEPEPSSLQTSTPSANRPAIGTKIRDEWSSPAFIKRARTSYGSLFEIDPFAEEDGSVPGKGRKRTRLSSTWRYTSRSPTPEAEEAEVESMDTTPEPAQKSARTMTDEGCQTVDFGDNSATEDVAQALADLSRQAINVGGAAYPVANGVPSYGQQNSFVPFLENHAGEPALPEIRTETFTQHFDEHAAEPEIPKSPRLQPIPSDSLSLVSPLLSTKSNIFSRQNDDAQGDRGQPTFAYAALTGNEDDRGQPRGAVEQPQVLSDEVAPHLNKDSSADLESEDIYSASPAHRREQLESGFPGIQEPIVTDGDLENAIFDSQFASENQYGHWQSAGAHLSNAASPSRNEIFMEGTHGDKFYEGEGLHEGNEDQLVNNAEMPHSTYPDLDVGLMGQVTSGWGTSSVAYPELPESGGHAAPFTHQSPHATAMSRSQSAQSGVVNLTESDDEAGPGSSLHEEDFDGSVEDGLDEEGLEKRQQEKLADGQLEGDVEDGDFEEEEFENHQASARREYEGEYEDSEADGEADFEEEEDEREVYAKPPSAFGSDMDDEENVEELDQEEEGSYGEEEESYDEEEEEYDERPEPHIRQEPEVIDLLSSDDEDELPTRAPAPAKPPHTSSSDRHGSDSQMPDVHSEDSEGGSEHEDEDTVPYAERSEIKTSIPGQIAEYSSSVSGEEEEDEGEDEDEDEVAYEDDLAEQELPPDLASLNGKSDAELDEELDDRVHGDEDEDVDEDDDEDSVSEQPIAVSATEIVDGGAEGIDVRTSEMDVELDDISNPDDAEQTYTPKDPDPAGLDVDVPVQANTDEGRISNASPERPSLFSRVFSLDGANDEPRFGASYRSMSREEAVLPSSTLLQKVFSEVSEQVNVQLPTPEDTQISRKTVSLENSFSSVNGPQQLITSPAEEMDVDRSVELQVIQNQAEAGEAESSLAAAGSSTVLDAQVSIETITTSTVEVIEKIIEIDHAQVETHTEEVTQIGESVQTGAQPEESHDSERPVEPVKKNEDPDVDEQEAAESTVPSEAASKLILEDHMSTPGRDEMQSHDGAGDSRSPSHSKHGDDALEMPELPVESTRRSNRRTNPTLKAAENAKENVRPATPNKTSSVNTRESVLPVSAAKSESKTKNTKENVRPVTPVKSLAPPSTSSDNEKSPLVVIDSQATPKGHDASLEFALEGSDASSPPQHNLRKLPVADLKLRLTRALRTDFSEFTGLKVIRFHLTQKLDFLAVATTTPPEPQRAKNGPRQYQITFNITDPSIAPSGVTEVQVFRPYKDALPIVKAGDGILLRNFLVMSIQSRGGGPALALRSTQEDASSWAVFKSDGEVEVRGPPVEYGEGEKSHVAQLRTWYAGLDTVAQAKIARANGDKGTAGKAAGKKHSKAL</sequence>
<feature type="compositionally biased region" description="Basic and acidic residues" evidence="1">
    <location>
        <begin position="629"/>
        <end position="638"/>
    </location>
</feature>
<dbReference type="Proteomes" id="UP000664132">
    <property type="component" value="Unassembled WGS sequence"/>
</dbReference>
<evidence type="ECO:0000313" key="3">
    <source>
        <dbReference type="EMBL" id="KAG4426079.1"/>
    </source>
</evidence>
<feature type="compositionally biased region" description="Acidic residues" evidence="1">
    <location>
        <begin position="614"/>
        <end position="628"/>
    </location>
</feature>
<accession>A0A8H7WJU3</accession>
<dbReference type="GO" id="GO:0000723">
    <property type="term" value="P:telomere maintenance"/>
    <property type="evidence" value="ECO:0007669"/>
    <property type="project" value="InterPro"/>
</dbReference>
<feature type="region of interest" description="Disordered" evidence="1">
    <location>
        <begin position="559"/>
        <end position="954"/>
    </location>
</feature>
<dbReference type="Pfam" id="PF02765">
    <property type="entry name" value="POT1"/>
    <property type="match status" value="1"/>
</dbReference>
<feature type="region of interest" description="Disordered" evidence="1">
    <location>
        <begin position="211"/>
        <end position="261"/>
    </location>
</feature>
<feature type="compositionally biased region" description="Acidic residues" evidence="1">
    <location>
        <begin position="923"/>
        <end position="937"/>
    </location>
</feature>
<feature type="compositionally biased region" description="Acidic residues" evidence="1">
    <location>
        <begin position="642"/>
        <end position="656"/>
    </location>
</feature>
<feature type="compositionally biased region" description="Basic and acidic residues" evidence="1">
    <location>
        <begin position="737"/>
        <end position="746"/>
    </location>
</feature>
<feature type="domain" description="Telomeric single stranded DNA binding POT1/Cdc13" evidence="2">
    <location>
        <begin position="1364"/>
        <end position="1504"/>
    </location>
</feature>
<dbReference type="InterPro" id="IPR011564">
    <property type="entry name" value="Telomer_end-bd_POT1/Cdc13"/>
</dbReference>
<feature type="region of interest" description="Disordered" evidence="1">
    <location>
        <begin position="401"/>
        <end position="438"/>
    </location>
</feature>
<name>A0A8H7WJU3_9HELO</name>
<feature type="compositionally biased region" description="Polar residues" evidence="1">
    <location>
        <begin position="226"/>
        <end position="237"/>
    </location>
</feature>
<dbReference type="GO" id="GO:0003677">
    <property type="term" value="F:DNA binding"/>
    <property type="evidence" value="ECO:0007669"/>
    <property type="project" value="InterPro"/>
</dbReference>
<dbReference type="CDD" id="cd04497">
    <property type="entry name" value="hPOT1_OB1_like"/>
    <property type="match status" value="1"/>
</dbReference>
<feature type="compositionally biased region" description="Acidic residues" evidence="1">
    <location>
        <begin position="702"/>
        <end position="736"/>
    </location>
</feature>
<dbReference type="SMART" id="SM00976">
    <property type="entry name" value="Telo_bind"/>
    <property type="match status" value="1"/>
</dbReference>
<evidence type="ECO:0000313" key="4">
    <source>
        <dbReference type="Proteomes" id="UP000664132"/>
    </source>
</evidence>
<feature type="region of interest" description="Disordered" evidence="1">
    <location>
        <begin position="1136"/>
        <end position="1307"/>
    </location>
</feature>
<feature type="region of interest" description="Disordered" evidence="1">
    <location>
        <begin position="139"/>
        <end position="181"/>
    </location>
</feature>
<dbReference type="InterPro" id="IPR012340">
    <property type="entry name" value="NA-bd_OB-fold"/>
</dbReference>
<dbReference type="SUPFAM" id="SSF50249">
    <property type="entry name" value="Nucleic acid-binding proteins"/>
    <property type="match status" value="1"/>
</dbReference>
<organism evidence="3 4">
    <name type="scientific">Cadophora malorum</name>
    <dbReference type="NCBI Taxonomy" id="108018"/>
    <lineage>
        <taxon>Eukaryota</taxon>
        <taxon>Fungi</taxon>
        <taxon>Dikarya</taxon>
        <taxon>Ascomycota</taxon>
        <taxon>Pezizomycotina</taxon>
        <taxon>Leotiomycetes</taxon>
        <taxon>Helotiales</taxon>
        <taxon>Ploettnerulaceae</taxon>
        <taxon>Cadophora</taxon>
    </lineage>
</organism>
<evidence type="ECO:0000256" key="1">
    <source>
        <dbReference type="SAM" id="MobiDB-lite"/>
    </source>
</evidence>
<dbReference type="GO" id="GO:0000781">
    <property type="term" value="C:chromosome, telomeric region"/>
    <property type="evidence" value="ECO:0007669"/>
    <property type="project" value="InterPro"/>
</dbReference>
<dbReference type="Gene3D" id="2.40.50.140">
    <property type="entry name" value="Nucleic acid-binding proteins"/>
    <property type="match status" value="1"/>
</dbReference>
<feature type="compositionally biased region" description="Polar residues" evidence="1">
    <location>
        <begin position="1254"/>
        <end position="1264"/>
    </location>
</feature>
<gene>
    <name evidence="3" type="ORF">IFR04_000786</name>
</gene>
<feature type="compositionally biased region" description="Basic and acidic residues" evidence="1">
    <location>
        <begin position="1183"/>
        <end position="1203"/>
    </location>
</feature>
<feature type="compositionally biased region" description="Acidic residues" evidence="1">
    <location>
        <begin position="870"/>
        <end position="896"/>
    </location>
</feature>
<feature type="compositionally biased region" description="Basic and acidic residues" evidence="1">
    <location>
        <begin position="423"/>
        <end position="432"/>
    </location>
</feature>
<feature type="compositionally biased region" description="Acidic residues" evidence="1">
    <location>
        <begin position="669"/>
        <end position="689"/>
    </location>
</feature>
<feature type="compositionally biased region" description="Polar residues" evidence="1">
    <location>
        <begin position="165"/>
        <end position="174"/>
    </location>
</feature>
<feature type="compositionally biased region" description="Basic and acidic residues" evidence="1">
    <location>
        <begin position="788"/>
        <end position="798"/>
    </location>
</feature>
<reference evidence="3" key="1">
    <citation type="submission" date="2021-02" db="EMBL/GenBank/DDBJ databases">
        <title>Genome sequence Cadophora malorum strain M34.</title>
        <authorList>
            <person name="Stefanovic E."/>
            <person name="Vu D."/>
            <person name="Scully C."/>
            <person name="Dijksterhuis J."/>
            <person name="Roader J."/>
            <person name="Houbraken J."/>
        </authorList>
    </citation>
    <scope>NUCLEOTIDE SEQUENCE</scope>
    <source>
        <strain evidence="3">M34</strain>
    </source>
</reference>
<feature type="compositionally biased region" description="Basic and acidic residues" evidence="1">
    <location>
        <begin position="1144"/>
        <end position="1161"/>
    </location>
</feature>
<dbReference type="OrthoDB" id="5363079at2759"/>
<dbReference type="EMBL" id="JAFJYH010000005">
    <property type="protein sequence ID" value="KAG4426079.1"/>
    <property type="molecule type" value="Genomic_DNA"/>
</dbReference>
<feature type="compositionally biased region" description="Basic and acidic residues" evidence="1">
    <location>
        <begin position="1274"/>
        <end position="1285"/>
    </location>
</feature>
<comment type="caution">
    <text evidence="3">The sequence shown here is derived from an EMBL/GenBank/DDBJ whole genome shotgun (WGS) entry which is preliminary data.</text>
</comment>
<keyword evidence="4" id="KW-1185">Reference proteome</keyword>
<evidence type="ECO:0000259" key="2">
    <source>
        <dbReference type="SMART" id="SM00976"/>
    </source>
</evidence>
<proteinExistence type="predicted"/>
<feature type="compositionally biased region" description="Polar residues" evidence="1">
    <location>
        <begin position="576"/>
        <end position="599"/>
    </location>
</feature>